<evidence type="ECO:0000256" key="6">
    <source>
        <dbReference type="ARBA" id="ARBA00023136"/>
    </source>
</evidence>
<dbReference type="PANTHER" id="PTHR10332:SF88">
    <property type="entry name" value="EQUILIBRATIVE NUCLEOSIDE TRANSPORTER 1, ISOFORM A"/>
    <property type="match status" value="1"/>
</dbReference>
<evidence type="ECO:0000256" key="1">
    <source>
        <dbReference type="ARBA" id="ARBA00004141"/>
    </source>
</evidence>
<keyword evidence="4 7" id="KW-0812">Transmembrane</keyword>
<reference evidence="8 9" key="1">
    <citation type="journal article" date="2016" name="Genome Biol. Evol.">
        <title>Divergent and convergent evolution of fungal pathogenicity.</title>
        <authorList>
            <person name="Shang Y."/>
            <person name="Xiao G."/>
            <person name="Zheng P."/>
            <person name="Cen K."/>
            <person name="Zhan S."/>
            <person name="Wang C."/>
        </authorList>
    </citation>
    <scope>NUCLEOTIDE SEQUENCE [LARGE SCALE GENOMIC DNA]</scope>
    <source>
        <strain evidence="8 9">RCEF 264</strain>
    </source>
</reference>
<feature type="transmembrane region" description="Helical" evidence="7">
    <location>
        <begin position="258"/>
        <end position="280"/>
    </location>
</feature>
<comment type="caution">
    <text evidence="8">The sequence shown here is derived from an EMBL/GenBank/DDBJ whole genome shotgun (WGS) entry which is preliminary data.</text>
</comment>
<evidence type="ECO:0000256" key="2">
    <source>
        <dbReference type="ARBA" id="ARBA00007965"/>
    </source>
</evidence>
<name>A0A167M8Q9_9HYPO</name>
<gene>
    <name evidence="8" type="ORF">SPI_09006</name>
</gene>
<evidence type="ECO:0000313" key="8">
    <source>
        <dbReference type="EMBL" id="OAA54072.1"/>
    </source>
</evidence>
<dbReference type="EMBL" id="AZHD01000025">
    <property type="protein sequence ID" value="OAA54072.1"/>
    <property type="molecule type" value="Genomic_DNA"/>
</dbReference>
<dbReference type="InterPro" id="IPR002259">
    <property type="entry name" value="Eqnu_transpt"/>
</dbReference>
<comment type="subcellular location">
    <subcellularLocation>
        <location evidence="1">Membrane</location>
        <topology evidence="1">Multi-pass membrane protein</topology>
    </subcellularLocation>
</comment>
<keyword evidence="9" id="KW-1185">Reference proteome</keyword>
<feature type="transmembrane region" description="Helical" evidence="7">
    <location>
        <begin position="109"/>
        <end position="128"/>
    </location>
</feature>
<protein>
    <submittedName>
        <fullName evidence="8">Nucleoside transporter family</fullName>
    </submittedName>
</protein>
<comment type="similarity">
    <text evidence="2">Belongs to the SLC29A/ENT transporter (TC 2.A.57) family.</text>
</comment>
<evidence type="ECO:0000256" key="4">
    <source>
        <dbReference type="ARBA" id="ARBA00022692"/>
    </source>
</evidence>
<feature type="transmembrane region" description="Helical" evidence="7">
    <location>
        <begin position="447"/>
        <end position="464"/>
    </location>
</feature>
<feature type="transmembrane region" description="Helical" evidence="7">
    <location>
        <begin position="415"/>
        <end position="432"/>
    </location>
</feature>
<dbReference type="PIRSF" id="PIRSF016379">
    <property type="entry name" value="ENT"/>
    <property type="match status" value="1"/>
</dbReference>
<dbReference type="STRING" id="1081102.A0A167M8Q9"/>
<evidence type="ECO:0000313" key="9">
    <source>
        <dbReference type="Proteomes" id="UP000076874"/>
    </source>
</evidence>
<dbReference type="Proteomes" id="UP000076874">
    <property type="component" value="Unassembled WGS sequence"/>
</dbReference>
<dbReference type="Pfam" id="PF01733">
    <property type="entry name" value="Nucleoside_tran"/>
    <property type="match status" value="2"/>
</dbReference>
<evidence type="ECO:0000256" key="5">
    <source>
        <dbReference type="ARBA" id="ARBA00022989"/>
    </source>
</evidence>
<organism evidence="8 9">
    <name type="scientific">Niveomyces insectorum RCEF 264</name>
    <dbReference type="NCBI Taxonomy" id="1081102"/>
    <lineage>
        <taxon>Eukaryota</taxon>
        <taxon>Fungi</taxon>
        <taxon>Dikarya</taxon>
        <taxon>Ascomycota</taxon>
        <taxon>Pezizomycotina</taxon>
        <taxon>Sordariomycetes</taxon>
        <taxon>Hypocreomycetidae</taxon>
        <taxon>Hypocreales</taxon>
        <taxon>Cordycipitaceae</taxon>
        <taxon>Niveomyces</taxon>
    </lineage>
</organism>
<feature type="transmembrane region" description="Helical" evidence="7">
    <location>
        <begin position="204"/>
        <end position="227"/>
    </location>
</feature>
<dbReference type="GO" id="GO:0005886">
    <property type="term" value="C:plasma membrane"/>
    <property type="evidence" value="ECO:0007669"/>
    <property type="project" value="TreeGrafter"/>
</dbReference>
<feature type="transmembrane region" description="Helical" evidence="7">
    <location>
        <begin position="318"/>
        <end position="342"/>
    </location>
</feature>
<feature type="transmembrane region" description="Helical" evidence="7">
    <location>
        <begin position="166"/>
        <end position="192"/>
    </location>
</feature>
<evidence type="ECO:0000256" key="3">
    <source>
        <dbReference type="ARBA" id="ARBA00022448"/>
    </source>
</evidence>
<keyword evidence="5 7" id="KW-1133">Transmembrane helix</keyword>
<evidence type="ECO:0000256" key="7">
    <source>
        <dbReference type="SAM" id="Phobius"/>
    </source>
</evidence>
<dbReference type="PRINTS" id="PR01130">
    <property type="entry name" value="DERENTRNSPRT"/>
</dbReference>
<feature type="transmembrane region" description="Helical" evidence="7">
    <location>
        <begin position="140"/>
        <end position="160"/>
    </location>
</feature>
<proteinExistence type="inferred from homology"/>
<feature type="transmembrane region" description="Helical" evidence="7">
    <location>
        <begin position="377"/>
        <end position="394"/>
    </location>
</feature>
<accession>A0A167M8Q9</accession>
<dbReference type="AlphaFoldDB" id="A0A167M8Q9"/>
<dbReference type="GO" id="GO:0034257">
    <property type="term" value="F:nicotinamide riboside transmembrane transporter activity"/>
    <property type="evidence" value="ECO:0007669"/>
    <property type="project" value="TreeGrafter"/>
</dbReference>
<dbReference type="GO" id="GO:0015205">
    <property type="term" value="F:nucleobase transmembrane transporter activity"/>
    <property type="evidence" value="ECO:0007669"/>
    <property type="project" value="TreeGrafter"/>
</dbReference>
<feature type="transmembrane region" description="Helical" evidence="7">
    <location>
        <begin position="485"/>
        <end position="506"/>
    </location>
</feature>
<dbReference type="OrthoDB" id="46396at2759"/>
<keyword evidence="3" id="KW-0813">Transport</keyword>
<keyword evidence="6 7" id="KW-0472">Membrane</keyword>
<feature type="transmembrane region" description="Helical" evidence="7">
    <location>
        <begin position="68"/>
        <end position="89"/>
    </location>
</feature>
<dbReference type="GO" id="GO:0000329">
    <property type="term" value="C:fungal-type vacuole membrane"/>
    <property type="evidence" value="ECO:0007669"/>
    <property type="project" value="TreeGrafter"/>
</dbReference>
<sequence>MTRGTSSIADRLRHIFARKSIDERDYAPINEERLALTFEDENGFAAFPSVEEGEFDEDLEALFSWVDYGIFALIGVAMLWAWNMFLAAAPYFQTRVAADPWIAANFQSTVISVSTCTNLAAVLVLSNIQYSASYPFRINTALLLNVVVFCLLTASTLLFLHASALAYLLFMVFMVSCSAWACGLIQNGAFAFAASFGRPEYTQAIMAGQGVAGVLPPIAQIATVLMFPPVTPPAEPTQTGSDAARSATVTGEGGDTSAFFYFLAAVIISIGALVAFQPLVKRHNRVVELRMGQAMSESMASIEEAERAARKVVGMKTLFFKLHWVALSVFMCFLVSMFFPVLTPKVLSVSGPPPPPLPPSTIATAPPTAAASPPSRILQPAAFIPLAFFFWNLGDLLGRVATMLPIAVVIQKRPVLLFAFSLARLFFLPLYFLCNLGGRGAVVGSDLFYLCLVQLPFGLTNGWLSSTAMMTAGEWVEEGEREAAGGFMSLCLVAGLAAGSFLSFSVGHV</sequence>
<dbReference type="PANTHER" id="PTHR10332">
    <property type="entry name" value="EQUILIBRATIVE NUCLEOSIDE TRANSPORTER"/>
    <property type="match status" value="1"/>
</dbReference>